<accession>B0CFG9</accession>
<protein>
    <submittedName>
        <fullName evidence="2">Uncharacterized protein</fullName>
    </submittedName>
</protein>
<dbReference type="KEGG" id="amr:AM1_1971"/>
<evidence type="ECO:0000256" key="1">
    <source>
        <dbReference type="SAM" id="MobiDB-lite"/>
    </source>
</evidence>
<evidence type="ECO:0000313" key="3">
    <source>
        <dbReference type="Proteomes" id="UP000000268"/>
    </source>
</evidence>
<gene>
    <name evidence="2" type="ordered locus">AM1_1971</name>
</gene>
<dbReference type="HOGENOM" id="CLU_2930427_0_0_3"/>
<feature type="compositionally biased region" description="Polar residues" evidence="1">
    <location>
        <begin position="46"/>
        <end position="60"/>
    </location>
</feature>
<keyword evidence="3" id="KW-1185">Reference proteome</keyword>
<sequence length="60" mass="6405">MTLDTSKALTPNPSPKAGRGELDLNLGLAFLPFAQGWERGLGGEGQTSRHSSQTVGYKLF</sequence>
<feature type="region of interest" description="Disordered" evidence="1">
    <location>
        <begin position="41"/>
        <end position="60"/>
    </location>
</feature>
<dbReference type="EMBL" id="CP000828">
    <property type="protein sequence ID" value="ABW26988.1"/>
    <property type="molecule type" value="Genomic_DNA"/>
</dbReference>
<organism evidence="2 3">
    <name type="scientific">Acaryochloris marina (strain MBIC 11017)</name>
    <dbReference type="NCBI Taxonomy" id="329726"/>
    <lineage>
        <taxon>Bacteria</taxon>
        <taxon>Bacillati</taxon>
        <taxon>Cyanobacteriota</taxon>
        <taxon>Cyanophyceae</taxon>
        <taxon>Acaryochloridales</taxon>
        <taxon>Acaryochloridaceae</taxon>
        <taxon>Acaryochloris</taxon>
    </lineage>
</organism>
<reference evidence="2 3" key="1">
    <citation type="journal article" date="2008" name="Proc. Natl. Acad. Sci. U.S.A.">
        <title>Niche adaptation and genome expansion in the chlorophyll d-producing cyanobacterium Acaryochloris marina.</title>
        <authorList>
            <person name="Swingley W.D."/>
            <person name="Chen M."/>
            <person name="Cheung P.C."/>
            <person name="Conrad A.L."/>
            <person name="Dejesa L.C."/>
            <person name="Hao J."/>
            <person name="Honchak B.M."/>
            <person name="Karbach L.E."/>
            <person name="Kurdoglu A."/>
            <person name="Lahiri S."/>
            <person name="Mastrian S.D."/>
            <person name="Miyashita H."/>
            <person name="Page L."/>
            <person name="Ramakrishna P."/>
            <person name="Satoh S."/>
            <person name="Sattley W.M."/>
            <person name="Shimada Y."/>
            <person name="Taylor H.L."/>
            <person name="Tomo T."/>
            <person name="Tsuchiya T."/>
            <person name="Wang Z.T."/>
            <person name="Raymond J."/>
            <person name="Mimuro M."/>
            <person name="Blankenship R.E."/>
            <person name="Touchman J.W."/>
        </authorList>
    </citation>
    <scope>NUCLEOTIDE SEQUENCE [LARGE SCALE GENOMIC DNA]</scope>
    <source>
        <strain evidence="3">MBIC 11017</strain>
    </source>
</reference>
<name>B0CFG9_ACAM1</name>
<proteinExistence type="predicted"/>
<feature type="region of interest" description="Disordered" evidence="1">
    <location>
        <begin position="1"/>
        <end position="20"/>
    </location>
</feature>
<dbReference type="STRING" id="329726.AM1_1971"/>
<feature type="compositionally biased region" description="Polar residues" evidence="1">
    <location>
        <begin position="1"/>
        <end position="11"/>
    </location>
</feature>
<dbReference type="Proteomes" id="UP000000268">
    <property type="component" value="Chromosome"/>
</dbReference>
<evidence type="ECO:0000313" key="2">
    <source>
        <dbReference type="EMBL" id="ABW26988.1"/>
    </source>
</evidence>
<dbReference type="AlphaFoldDB" id="B0CFG9"/>